<dbReference type="AlphaFoldDB" id="K8Z917"/>
<dbReference type="InterPro" id="IPR029149">
    <property type="entry name" value="Creatin/AminoP/Spt16_N"/>
</dbReference>
<organism evidence="8 9">
    <name type="scientific">Catellicoccus marimammalium M35/04/3</name>
    <dbReference type="NCBI Taxonomy" id="1234409"/>
    <lineage>
        <taxon>Bacteria</taxon>
        <taxon>Bacillati</taxon>
        <taxon>Bacillota</taxon>
        <taxon>Bacilli</taxon>
        <taxon>Lactobacillales</taxon>
        <taxon>Enterococcaceae</taxon>
        <taxon>Catellicoccus</taxon>
    </lineage>
</organism>
<evidence type="ECO:0000259" key="7">
    <source>
        <dbReference type="Pfam" id="PF01321"/>
    </source>
</evidence>
<dbReference type="PATRIC" id="fig|1234409.3.peg.662"/>
<reference evidence="8 9" key="1">
    <citation type="journal article" date="2013" name="Genome Announc.">
        <title>Draft Genome Sequence of Catellicoccus marimammalium, a Novel Species Commonly Found in Gull Feces.</title>
        <authorList>
            <person name="Weigand M.R."/>
            <person name="Ryu H."/>
            <person name="Bozcek L."/>
            <person name="Konstantinidis K.T."/>
            <person name="Santo Domingo J.W."/>
        </authorList>
    </citation>
    <scope>NUCLEOTIDE SEQUENCE [LARGE SCALE GENOMIC DNA]</scope>
    <source>
        <strain evidence="8 9">M35/04/3</strain>
    </source>
</reference>
<evidence type="ECO:0000256" key="1">
    <source>
        <dbReference type="ARBA" id="ARBA00001936"/>
    </source>
</evidence>
<keyword evidence="8" id="KW-0031">Aminopeptidase</keyword>
<dbReference type="STRING" id="1234409.C683_0711"/>
<comment type="similarity">
    <text evidence="2 5">Belongs to the peptidase M24B family.</text>
</comment>
<dbReference type="FunFam" id="3.90.230.10:FF:000014">
    <property type="entry name" value="Aminopeptidase P family protein"/>
    <property type="match status" value="1"/>
</dbReference>
<dbReference type="Proteomes" id="UP000016057">
    <property type="component" value="Unassembled WGS sequence"/>
</dbReference>
<dbReference type="PANTHER" id="PTHR46112">
    <property type="entry name" value="AMINOPEPTIDASE"/>
    <property type="match status" value="1"/>
</dbReference>
<keyword evidence="9" id="KW-1185">Reference proteome</keyword>
<evidence type="ECO:0000313" key="8">
    <source>
        <dbReference type="EMBL" id="EKU27380.1"/>
    </source>
</evidence>
<dbReference type="OrthoDB" id="9806388at2"/>
<evidence type="ECO:0000313" key="9">
    <source>
        <dbReference type="Proteomes" id="UP000016057"/>
    </source>
</evidence>
<dbReference type="InterPro" id="IPR001131">
    <property type="entry name" value="Peptidase_M24B_aminopep-P_CS"/>
</dbReference>
<dbReference type="GO" id="GO:0004177">
    <property type="term" value="F:aminopeptidase activity"/>
    <property type="evidence" value="ECO:0007669"/>
    <property type="project" value="UniProtKB-KW"/>
</dbReference>
<keyword evidence="3 5" id="KW-0479">Metal-binding</keyword>
<dbReference type="SUPFAM" id="SSF55920">
    <property type="entry name" value="Creatinase/aminopeptidase"/>
    <property type="match status" value="1"/>
</dbReference>
<dbReference type="Pfam" id="PF01321">
    <property type="entry name" value="Creatinase_N"/>
    <property type="match status" value="1"/>
</dbReference>
<evidence type="ECO:0000259" key="6">
    <source>
        <dbReference type="Pfam" id="PF00557"/>
    </source>
</evidence>
<dbReference type="Pfam" id="PF00557">
    <property type="entry name" value="Peptidase_M24"/>
    <property type="match status" value="1"/>
</dbReference>
<comment type="caution">
    <text evidence="8">The sequence shown here is derived from an EMBL/GenBank/DDBJ whole genome shotgun (WGS) entry which is preliminary data.</text>
</comment>
<dbReference type="RefSeq" id="WP_009490090.1">
    <property type="nucleotide sequence ID" value="NZ_AMYT01000017.1"/>
</dbReference>
<dbReference type="PROSITE" id="PS00491">
    <property type="entry name" value="PROLINE_PEPTIDASE"/>
    <property type="match status" value="1"/>
</dbReference>
<keyword evidence="4" id="KW-0378">Hydrolase</keyword>
<keyword evidence="8" id="KW-0645">Protease</keyword>
<evidence type="ECO:0000256" key="5">
    <source>
        <dbReference type="RuleBase" id="RU000590"/>
    </source>
</evidence>
<dbReference type="eggNOG" id="COG0006">
    <property type="taxonomic scope" value="Bacteria"/>
</dbReference>
<dbReference type="InterPro" id="IPR050659">
    <property type="entry name" value="Peptidase_M24B"/>
</dbReference>
<dbReference type="InterPro" id="IPR000587">
    <property type="entry name" value="Creatinase_N"/>
</dbReference>
<dbReference type="Gene3D" id="3.40.350.10">
    <property type="entry name" value="Creatinase/prolidase N-terminal domain"/>
    <property type="match status" value="1"/>
</dbReference>
<dbReference type="InterPro" id="IPR000994">
    <property type="entry name" value="Pept_M24"/>
</dbReference>
<dbReference type="CDD" id="cd01092">
    <property type="entry name" value="APP-like"/>
    <property type="match status" value="1"/>
</dbReference>
<evidence type="ECO:0000256" key="2">
    <source>
        <dbReference type="ARBA" id="ARBA00008766"/>
    </source>
</evidence>
<gene>
    <name evidence="8" type="ORF">C683_0711</name>
</gene>
<dbReference type="GO" id="GO:0046872">
    <property type="term" value="F:metal ion binding"/>
    <property type="evidence" value="ECO:0007669"/>
    <property type="project" value="UniProtKB-KW"/>
</dbReference>
<feature type="domain" description="Creatinase N-terminal" evidence="7">
    <location>
        <begin position="4"/>
        <end position="129"/>
    </location>
</feature>
<accession>K8Z917</accession>
<dbReference type="InterPro" id="IPR036005">
    <property type="entry name" value="Creatinase/aminopeptidase-like"/>
</dbReference>
<name>K8Z917_9ENTE</name>
<feature type="domain" description="Peptidase M24" evidence="6">
    <location>
        <begin position="137"/>
        <end position="340"/>
    </location>
</feature>
<dbReference type="SUPFAM" id="SSF53092">
    <property type="entry name" value="Creatinase/prolidase N-terminal domain"/>
    <property type="match status" value="1"/>
</dbReference>
<evidence type="ECO:0000256" key="4">
    <source>
        <dbReference type="ARBA" id="ARBA00022801"/>
    </source>
</evidence>
<evidence type="ECO:0000256" key="3">
    <source>
        <dbReference type="ARBA" id="ARBA00022723"/>
    </source>
</evidence>
<dbReference type="PANTHER" id="PTHR46112:SF3">
    <property type="entry name" value="AMINOPEPTIDASE YPDF"/>
    <property type="match status" value="1"/>
</dbReference>
<dbReference type="EMBL" id="AMYT01000017">
    <property type="protein sequence ID" value="EKU27380.1"/>
    <property type="molecule type" value="Genomic_DNA"/>
</dbReference>
<protein>
    <submittedName>
        <fullName evidence="8">Aminopeptidase YpdF</fullName>
    </submittedName>
</protein>
<proteinExistence type="inferred from homology"/>
<comment type="cofactor">
    <cofactor evidence="1">
        <name>Mn(2+)</name>
        <dbReference type="ChEBI" id="CHEBI:29035"/>
    </cofactor>
</comment>
<dbReference type="Gene3D" id="3.90.230.10">
    <property type="entry name" value="Creatinase/methionine aminopeptidase superfamily"/>
    <property type="match status" value="1"/>
</dbReference>
<sequence>MNKRLSQLRTKMLEEKIPALLITNPYNLRYMTGFTGTTGMALVTANQAYFITDFRYVEQASEQCVGYEIVKNTGPIFEEILPLLNKEEIAQLGFDDLHLSFAQYMELDDLLWDVDLIPVHGIIEGLREVKDESEIATIQEACRIADAAFDHILGFIQPGMTEIEVANELDFFMRKQGASGVSFDTIVASGVRSALPHGVASHKVIEKGDFITLDYGCYYNGYVSDMTRTISLGEPSDPVLKEIYDIVLQAHLKVEQEMKPGMTGKEVDAIARDYIKEHGYGEQFGHSTGHGIGLEIHEHPMISMRSDAVLVEGNTVTDEPGIYLPGIGGVRIENDFLITKDGCQSFTTSPRELIIL</sequence>